<evidence type="ECO:0000313" key="1">
    <source>
        <dbReference type="EMBL" id="VYU44291.1"/>
    </source>
</evidence>
<dbReference type="EMBL" id="CACRTV010000057">
    <property type="protein sequence ID" value="VYU44291.1"/>
    <property type="molecule type" value="Genomic_DNA"/>
</dbReference>
<protein>
    <submittedName>
        <fullName evidence="1">Uncharacterized protein</fullName>
    </submittedName>
</protein>
<reference evidence="1" key="1">
    <citation type="submission" date="2019-11" db="EMBL/GenBank/DDBJ databases">
        <authorList>
            <person name="Feng L."/>
        </authorList>
    </citation>
    <scope>NUCLEOTIDE SEQUENCE</scope>
    <source>
        <strain evidence="1">CParaputrificumLFYP93</strain>
    </source>
</reference>
<name>A0A6N3EXK5_9CLOT</name>
<dbReference type="AlphaFoldDB" id="A0A6N3EXK5"/>
<proteinExistence type="predicted"/>
<dbReference type="RefSeq" id="WP_156561658.1">
    <property type="nucleotide sequence ID" value="NZ_CACRTV010000057.1"/>
</dbReference>
<gene>
    <name evidence="1" type="ORF">CPLFYP93_02288</name>
</gene>
<sequence length="220" mass="25273">MIFIPMRDGEPVSRNDVRIINGTITSTKYVDCVELIETGDNIKHNIVRLGLRQVSKFVKNYDVYNKSILKYVPCKKTGVGLAGTIDFRTGKELDYLDAIYEKVTTEDRTSNIELCEVLIKELENCLEGEKYDVITTVLMVHCVVHKTYTEGELLIDKLSTRQRNTLLNAMKALYNRVDSCIMDYLRADKCFDSVDFNKEVRRACDLLIKLRNIERGDVPC</sequence>
<organism evidence="1">
    <name type="scientific">Clostridium paraputrificum</name>
    <dbReference type="NCBI Taxonomy" id="29363"/>
    <lineage>
        <taxon>Bacteria</taxon>
        <taxon>Bacillati</taxon>
        <taxon>Bacillota</taxon>
        <taxon>Clostridia</taxon>
        <taxon>Eubacteriales</taxon>
        <taxon>Clostridiaceae</taxon>
        <taxon>Clostridium</taxon>
    </lineage>
</organism>
<accession>A0A6N3EXK5</accession>